<evidence type="ECO:0000313" key="6">
    <source>
        <dbReference type="Proteomes" id="UP000256388"/>
    </source>
</evidence>
<sequence length="199" mass="22076">MESERPLTFADEVRAVPGGEHLDRCYSCGTCVSRCLIQQKLEPDYNPRRLLRMVMLEMREEAFQSPTTWLCSACDLCYSACPQEIHISSVINAVKHLAVKAGYKPVIQSAKVNAQTCVGCGLCEQACPYEAITLEKTNVPFRGKELTIAQVNAEKCMACGLCASVCRSTSIELSTAAPSEEFIEDIHSWMMKQRREVAA</sequence>
<dbReference type="Gene3D" id="1.10.1060.10">
    <property type="entry name" value="Alpha-helical ferredoxin"/>
    <property type="match status" value="1"/>
</dbReference>
<dbReference type="SUPFAM" id="SSF54862">
    <property type="entry name" value="4Fe-4S ferredoxins"/>
    <property type="match status" value="1"/>
</dbReference>
<evidence type="ECO:0000256" key="2">
    <source>
        <dbReference type="ARBA" id="ARBA00023004"/>
    </source>
</evidence>
<feature type="domain" description="4Fe-4S ferredoxin-type" evidence="4">
    <location>
        <begin position="108"/>
        <end position="137"/>
    </location>
</feature>
<dbReference type="PANTHER" id="PTHR43255">
    <property type="entry name" value="IRON-SULFUR-BINDING OXIDOREDUCTASE FADF-RELATED-RELATED"/>
    <property type="match status" value="1"/>
</dbReference>
<accession>A0A347ZR27</accession>
<dbReference type="GO" id="GO:0051536">
    <property type="term" value="F:iron-sulfur cluster binding"/>
    <property type="evidence" value="ECO:0007669"/>
    <property type="project" value="UniProtKB-KW"/>
</dbReference>
<name>A0A347ZR27_9CHLR</name>
<evidence type="ECO:0000256" key="3">
    <source>
        <dbReference type="ARBA" id="ARBA00023014"/>
    </source>
</evidence>
<dbReference type="InterPro" id="IPR051460">
    <property type="entry name" value="HdrC_iron-sulfur_subunit"/>
</dbReference>
<dbReference type="Proteomes" id="UP000256388">
    <property type="component" value="Unassembled WGS sequence"/>
</dbReference>
<dbReference type="Gene3D" id="3.30.70.20">
    <property type="match status" value="2"/>
</dbReference>
<dbReference type="EMBL" id="QUMS01000001">
    <property type="protein sequence ID" value="REG11688.1"/>
    <property type="molecule type" value="Genomic_DNA"/>
</dbReference>
<dbReference type="InterPro" id="IPR009051">
    <property type="entry name" value="Helical_ferredxn"/>
</dbReference>
<dbReference type="GO" id="GO:0046872">
    <property type="term" value="F:metal ion binding"/>
    <property type="evidence" value="ECO:0007669"/>
    <property type="project" value="UniProtKB-KW"/>
</dbReference>
<dbReference type="RefSeq" id="WP_116224808.1">
    <property type="nucleotide sequence ID" value="NZ_AP018437.1"/>
</dbReference>
<gene>
    <name evidence="5" type="ORF">DFR64_1580</name>
</gene>
<protein>
    <submittedName>
        <fullName evidence="5">Heterodisulfide reductase subunit C</fullName>
    </submittedName>
</protein>
<dbReference type="PROSITE" id="PS51379">
    <property type="entry name" value="4FE4S_FER_2"/>
    <property type="match status" value="2"/>
</dbReference>
<dbReference type="Pfam" id="PF13183">
    <property type="entry name" value="Fer4_8"/>
    <property type="match status" value="1"/>
</dbReference>
<dbReference type="AlphaFoldDB" id="A0A347ZR27"/>
<evidence type="ECO:0000256" key="1">
    <source>
        <dbReference type="ARBA" id="ARBA00022723"/>
    </source>
</evidence>
<comment type="caution">
    <text evidence="5">The sequence shown here is derived from an EMBL/GenBank/DDBJ whole genome shotgun (WGS) entry which is preliminary data.</text>
</comment>
<proteinExistence type="predicted"/>
<keyword evidence="2" id="KW-0408">Iron</keyword>
<dbReference type="Pfam" id="PF12838">
    <property type="entry name" value="Fer4_7"/>
    <property type="match status" value="1"/>
</dbReference>
<keyword evidence="1" id="KW-0479">Metal-binding</keyword>
<keyword evidence="6" id="KW-1185">Reference proteome</keyword>
<dbReference type="InterPro" id="IPR017900">
    <property type="entry name" value="4Fe4S_Fe_S_CS"/>
</dbReference>
<dbReference type="PROSITE" id="PS00198">
    <property type="entry name" value="4FE4S_FER_1"/>
    <property type="match status" value="1"/>
</dbReference>
<dbReference type="InterPro" id="IPR017896">
    <property type="entry name" value="4Fe4S_Fe-S-bd"/>
</dbReference>
<reference evidence="5 6" key="1">
    <citation type="submission" date="2018-08" db="EMBL/GenBank/DDBJ databases">
        <title>Genomic Encyclopedia of Type Strains, Phase IV (KMG-IV): sequencing the most valuable type-strain genomes for metagenomic binning, comparative biology and taxonomic classification.</title>
        <authorList>
            <person name="Goeker M."/>
        </authorList>
    </citation>
    <scope>NUCLEOTIDE SEQUENCE [LARGE SCALE GENOMIC DNA]</scope>
    <source>
        <strain evidence="5 6">DSM 23923</strain>
    </source>
</reference>
<dbReference type="OrthoDB" id="9794954at2"/>
<evidence type="ECO:0000259" key="4">
    <source>
        <dbReference type="PROSITE" id="PS51379"/>
    </source>
</evidence>
<dbReference type="GO" id="GO:0005886">
    <property type="term" value="C:plasma membrane"/>
    <property type="evidence" value="ECO:0007669"/>
    <property type="project" value="TreeGrafter"/>
</dbReference>
<dbReference type="PANTHER" id="PTHR43255:SF2">
    <property type="entry name" value="HETERODISULFIDE REDUCTASE RELATED PROTEIN"/>
    <property type="match status" value="1"/>
</dbReference>
<organism evidence="5 6">
    <name type="scientific">Pelolinea submarina</name>
    <dbReference type="NCBI Taxonomy" id="913107"/>
    <lineage>
        <taxon>Bacteria</taxon>
        <taxon>Bacillati</taxon>
        <taxon>Chloroflexota</taxon>
        <taxon>Anaerolineae</taxon>
        <taxon>Anaerolineales</taxon>
        <taxon>Anaerolineaceae</taxon>
        <taxon>Pelolinea</taxon>
    </lineage>
</organism>
<feature type="domain" description="4Fe-4S ferredoxin-type" evidence="4">
    <location>
        <begin position="147"/>
        <end position="176"/>
    </location>
</feature>
<keyword evidence="3" id="KW-0411">Iron-sulfur</keyword>
<evidence type="ECO:0000313" key="5">
    <source>
        <dbReference type="EMBL" id="REG11688.1"/>
    </source>
</evidence>